<dbReference type="PANTHER" id="PTHR14218:SF40">
    <property type="entry name" value="PEPTIDASE S8 AND S53 DOMAIN-CONTAINING PROTEIN"/>
    <property type="match status" value="1"/>
</dbReference>
<comment type="cofactor">
    <cofactor evidence="7">
        <name>Ca(2+)</name>
        <dbReference type="ChEBI" id="CHEBI:29108"/>
    </cofactor>
    <text evidence="7">Binds 1 Ca(2+) ion per subunit.</text>
</comment>
<dbReference type="PANTHER" id="PTHR14218">
    <property type="entry name" value="PROTEASE S8 TRIPEPTIDYL PEPTIDASE I CLN2"/>
    <property type="match status" value="1"/>
</dbReference>
<evidence type="ECO:0000313" key="10">
    <source>
        <dbReference type="EMBL" id="KAF2072671.1"/>
    </source>
</evidence>
<keyword evidence="8" id="KW-0732">Signal</keyword>
<evidence type="ECO:0000259" key="9">
    <source>
        <dbReference type="PROSITE" id="PS51695"/>
    </source>
</evidence>
<accession>A0A8J4Q1C3</accession>
<sequence>MKIHLFLSILFFIALLEATTHDRVIIAHPKPPLHWKPSHILPDPSELIQFKLLLKQNNLDKLNQYFWEVSNPKSPYYGDFLTSQQVNDLVRSNEESFQQVYQLLGQHEIHQDEIEEKADYILVRTSVERAASLFQAKFLKYKSSKTGAVRVRLHGPATLPSHILDHIDFVTGLSEFMDKIKTSHHNPAKNYDNADKASLNDDILITPPVLKSYYNVPPTEKGSAPSNFQGIAAFSDYFSQGALDQFVKTYSLQTPNVTINGSDCLSGGCDQYESDLDMQYISAMGQGIPILFMAHPDGEWILDYAQSVLYMHNPPLVQSISYGWAELSQCDITNGCSTYGYNSQQYVNRTDVELQKIGSMGISVLVSDGDDGAPSLGGSSGNCPIDPGTYCPTGGCAHTKTQCAELTFSTSDGSLCFFPQGIGSDSCSSMLNDPNLQTAMNAFSDANTKCKLAFESDRTNLPHVYSECACSSLSNVTNSGYTVSAYSFSESNGAIFTSEYPTSSPFVTSVGATQFLSRNSHITQELGCSILEGAKITTGGGFSTFQPQPDYQAKAVASWMANNQGSIPPSFAFNPTMRAYPDISFNGHNYNIFASTNSANFDQCPCTQLPVDGTSCSSPALAGLISLINDKLISAGKSPLGFLNPLLYQMALENPSSFNDITAGSNNCNRSYCCKYGYTATAGWDPVSGIGSPDFEQFEKYILSIKGL</sequence>
<name>A0A8J4Q1C3_9MYCE</name>
<organism evidence="10 11">
    <name type="scientific">Polysphondylium violaceum</name>
    <dbReference type="NCBI Taxonomy" id="133409"/>
    <lineage>
        <taxon>Eukaryota</taxon>
        <taxon>Amoebozoa</taxon>
        <taxon>Evosea</taxon>
        <taxon>Eumycetozoa</taxon>
        <taxon>Dictyostelia</taxon>
        <taxon>Dictyosteliales</taxon>
        <taxon>Dictyosteliaceae</taxon>
        <taxon>Polysphondylium</taxon>
    </lineage>
</organism>
<keyword evidence="1 7" id="KW-0645">Protease</keyword>
<feature type="binding site" evidence="7">
    <location>
        <position position="660"/>
    </location>
    <ligand>
        <name>Ca(2+)</name>
        <dbReference type="ChEBI" id="CHEBI:29108"/>
    </ligand>
</feature>
<dbReference type="PROSITE" id="PS51695">
    <property type="entry name" value="SEDOLISIN"/>
    <property type="match status" value="1"/>
</dbReference>
<dbReference type="SUPFAM" id="SSF54897">
    <property type="entry name" value="Protease propeptides/inhibitors"/>
    <property type="match status" value="1"/>
</dbReference>
<gene>
    <name evidence="10" type="ORF">CYY_006005</name>
</gene>
<evidence type="ECO:0000256" key="2">
    <source>
        <dbReference type="ARBA" id="ARBA00022723"/>
    </source>
</evidence>
<feature type="signal peptide" evidence="8">
    <location>
        <begin position="1"/>
        <end position="18"/>
    </location>
</feature>
<keyword evidence="11" id="KW-1185">Reference proteome</keyword>
<dbReference type="FunFam" id="3.40.50.200:FF:000107">
    <property type="entry name" value="Uncharacterized protein"/>
    <property type="match status" value="1"/>
</dbReference>
<dbReference type="CDD" id="cd11377">
    <property type="entry name" value="Pro-peptidase_S53"/>
    <property type="match status" value="1"/>
</dbReference>
<dbReference type="InterPro" id="IPR015366">
    <property type="entry name" value="S53_propep"/>
</dbReference>
<evidence type="ECO:0000256" key="5">
    <source>
        <dbReference type="ARBA" id="ARBA00022837"/>
    </source>
</evidence>
<feature type="binding site" evidence="7">
    <location>
        <position position="683"/>
    </location>
    <ligand>
        <name>Ca(2+)</name>
        <dbReference type="ChEBI" id="CHEBI:29108"/>
    </ligand>
</feature>
<dbReference type="CDD" id="cd04056">
    <property type="entry name" value="Peptidases_S53"/>
    <property type="match status" value="1"/>
</dbReference>
<dbReference type="GO" id="GO:0004252">
    <property type="term" value="F:serine-type endopeptidase activity"/>
    <property type="evidence" value="ECO:0007669"/>
    <property type="project" value="UniProtKB-UniRule"/>
</dbReference>
<keyword evidence="5 7" id="KW-0106">Calcium</keyword>
<dbReference type="Gene3D" id="3.40.50.200">
    <property type="entry name" value="Peptidase S8/S53 domain"/>
    <property type="match status" value="2"/>
</dbReference>
<evidence type="ECO:0000256" key="6">
    <source>
        <dbReference type="ARBA" id="ARBA00023145"/>
    </source>
</evidence>
<dbReference type="FunFam" id="3.40.50.200:FF:000040">
    <property type="entry name" value="Predicted protein"/>
    <property type="match status" value="1"/>
</dbReference>
<dbReference type="GO" id="GO:0006508">
    <property type="term" value="P:proteolysis"/>
    <property type="evidence" value="ECO:0007669"/>
    <property type="project" value="UniProtKB-KW"/>
</dbReference>
<dbReference type="GO" id="GO:0046872">
    <property type="term" value="F:metal ion binding"/>
    <property type="evidence" value="ECO:0007669"/>
    <property type="project" value="UniProtKB-UniRule"/>
</dbReference>
<keyword evidence="6" id="KW-0865">Zymogen</keyword>
<keyword evidence="2 7" id="KW-0479">Metal-binding</keyword>
<keyword evidence="3 7" id="KW-0378">Hydrolase</keyword>
<reference evidence="10" key="1">
    <citation type="submission" date="2020-01" db="EMBL/GenBank/DDBJ databases">
        <title>Development of genomics and gene disruption for Polysphondylium violaceum indicates a role for the polyketide synthase stlB in stalk morphogenesis.</title>
        <authorList>
            <person name="Narita B."/>
            <person name="Kawabe Y."/>
            <person name="Kin K."/>
            <person name="Saito T."/>
            <person name="Gibbs R."/>
            <person name="Kuspa A."/>
            <person name="Muzny D."/>
            <person name="Queller D."/>
            <person name="Richards S."/>
            <person name="Strassman J."/>
            <person name="Sucgang R."/>
            <person name="Worley K."/>
            <person name="Schaap P."/>
        </authorList>
    </citation>
    <scope>NUCLEOTIDE SEQUENCE</scope>
    <source>
        <strain evidence="10">QSvi11</strain>
    </source>
</reference>
<dbReference type="SMART" id="SM00944">
    <property type="entry name" value="Pro-kuma_activ"/>
    <property type="match status" value="1"/>
</dbReference>
<feature type="active site" description="Charge relay system" evidence="7">
    <location>
        <position position="277"/>
    </location>
</feature>
<keyword evidence="4 7" id="KW-0720">Serine protease</keyword>
<dbReference type="GO" id="GO:0008240">
    <property type="term" value="F:tripeptidyl-peptidase activity"/>
    <property type="evidence" value="ECO:0007669"/>
    <property type="project" value="TreeGrafter"/>
</dbReference>
<dbReference type="InterPro" id="IPR030400">
    <property type="entry name" value="Sedolisin_dom"/>
</dbReference>
<evidence type="ECO:0000256" key="4">
    <source>
        <dbReference type="ARBA" id="ARBA00022825"/>
    </source>
</evidence>
<evidence type="ECO:0000256" key="1">
    <source>
        <dbReference type="ARBA" id="ARBA00022670"/>
    </source>
</evidence>
<feature type="binding site" evidence="7">
    <location>
        <position position="661"/>
    </location>
    <ligand>
        <name>Ca(2+)</name>
        <dbReference type="ChEBI" id="CHEBI:29108"/>
    </ligand>
</feature>
<dbReference type="Proteomes" id="UP000695562">
    <property type="component" value="Unassembled WGS sequence"/>
</dbReference>
<dbReference type="AlphaFoldDB" id="A0A8J4Q1C3"/>
<protein>
    <recommendedName>
        <fullName evidence="9">Peptidase S53 domain-containing protein</fullName>
    </recommendedName>
</protein>
<feature type="domain" description="Peptidase S53" evidence="9">
    <location>
        <begin position="204"/>
        <end position="705"/>
    </location>
</feature>
<feature type="binding site" evidence="7">
    <location>
        <position position="685"/>
    </location>
    <ligand>
        <name>Ca(2+)</name>
        <dbReference type="ChEBI" id="CHEBI:29108"/>
    </ligand>
</feature>
<evidence type="ECO:0000256" key="7">
    <source>
        <dbReference type="PROSITE-ProRule" id="PRU01032"/>
    </source>
</evidence>
<feature type="active site" description="Charge relay system" evidence="7">
    <location>
        <position position="615"/>
    </location>
</feature>
<proteinExistence type="predicted"/>
<dbReference type="SUPFAM" id="SSF52743">
    <property type="entry name" value="Subtilisin-like"/>
    <property type="match status" value="1"/>
</dbReference>
<dbReference type="InterPro" id="IPR050819">
    <property type="entry name" value="Tripeptidyl-peptidase_I"/>
</dbReference>
<comment type="caution">
    <text evidence="10">The sequence shown here is derived from an EMBL/GenBank/DDBJ whole genome shotgun (WGS) entry which is preliminary data.</text>
</comment>
<dbReference type="EMBL" id="AJWJ01000258">
    <property type="protein sequence ID" value="KAF2072671.1"/>
    <property type="molecule type" value="Genomic_DNA"/>
</dbReference>
<evidence type="ECO:0000256" key="8">
    <source>
        <dbReference type="SAM" id="SignalP"/>
    </source>
</evidence>
<dbReference type="OrthoDB" id="15796at2759"/>
<feature type="active site" description="Charge relay system" evidence="7">
    <location>
        <position position="273"/>
    </location>
</feature>
<evidence type="ECO:0000256" key="3">
    <source>
        <dbReference type="ARBA" id="ARBA00022801"/>
    </source>
</evidence>
<dbReference type="InterPro" id="IPR036852">
    <property type="entry name" value="Peptidase_S8/S53_dom_sf"/>
</dbReference>
<evidence type="ECO:0000313" key="11">
    <source>
        <dbReference type="Proteomes" id="UP000695562"/>
    </source>
</evidence>
<dbReference type="Pfam" id="PF09286">
    <property type="entry name" value="Pro-kuma_activ"/>
    <property type="match status" value="1"/>
</dbReference>
<feature type="chain" id="PRO_5035171306" description="Peptidase S53 domain-containing protein" evidence="8">
    <location>
        <begin position="19"/>
        <end position="708"/>
    </location>
</feature>